<reference evidence="2" key="1">
    <citation type="submission" date="2014-12" db="EMBL/GenBank/DDBJ databases">
        <authorList>
            <person name="Salcher M.M."/>
        </authorList>
    </citation>
    <scope>NUCLEOTIDE SEQUENCE [LARGE SCALE GENOMIC DNA]</scope>
    <source>
        <strain evidence="2">MMS-10A-171</strain>
    </source>
</reference>
<name>A0A0D6EW12_9PROT</name>
<sequence length="125" mass="14464">MAIALEHINFIVRRLTIEEKYPGGWEQCLIDHASSLGTRVWYDEHLFRDGAMNPIDMENLVNAWRDIGFQAVLINGEKKWLDCCVIDENFETLSLSCDWIEIDITGEYAFLKDEDPSEIVGRHGF</sequence>
<dbReference type="AlphaFoldDB" id="A0A0D6EW12"/>
<dbReference type="KEGG" id="mbat:BN1208_0806"/>
<dbReference type="OrthoDB" id="8537582at2"/>
<dbReference type="HOGENOM" id="CLU_1821937_0_0_4"/>
<gene>
    <name evidence="1" type="ORF">BN1208_0806</name>
</gene>
<accession>A0A0D6EW12</accession>
<dbReference type="STRING" id="1581557.BN1208_0806"/>
<evidence type="ECO:0000313" key="2">
    <source>
        <dbReference type="Proteomes" id="UP000064007"/>
    </source>
</evidence>
<dbReference type="RefSeq" id="WP_046488107.1">
    <property type="nucleotide sequence ID" value="NZ_LN827929.1"/>
</dbReference>
<dbReference type="Proteomes" id="UP000064007">
    <property type="component" value="Chromosome 1"/>
</dbReference>
<evidence type="ECO:0000313" key="1">
    <source>
        <dbReference type="EMBL" id="CEZ19691.1"/>
    </source>
</evidence>
<proteinExistence type="predicted"/>
<dbReference type="EMBL" id="LN827929">
    <property type="protein sequence ID" value="CEZ19691.1"/>
    <property type="molecule type" value="Genomic_DNA"/>
</dbReference>
<keyword evidence="2" id="KW-1185">Reference proteome</keyword>
<organism evidence="1 2">
    <name type="scientific">Candidatus Methylopumilus planktonicus</name>
    <dbReference type="NCBI Taxonomy" id="1581557"/>
    <lineage>
        <taxon>Bacteria</taxon>
        <taxon>Pseudomonadati</taxon>
        <taxon>Pseudomonadota</taxon>
        <taxon>Betaproteobacteria</taxon>
        <taxon>Nitrosomonadales</taxon>
        <taxon>Methylophilaceae</taxon>
        <taxon>Candidatus Methylopumilus</taxon>
    </lineage>
</organism>
<protein>
    <submittedName>
        <fullName evidence="1">Uncharacterized protein</fullName>
    </submittedName>
</protein>